<organism evidence="6 7">
    <name type="scientific">Lasiosphaeria hispida</name>
    <dbReference type="NCBI Taxonomy" id="260671"/>
    <lineage>
        <taxon>Eukaryota</taxon>
        <taxon>Fungi</taxon>
        <taxon>Dikarya</taxon>
        <taxon>Ascomycota</taxon>
        <taxon>Pezizomycotina</taxon>
        <taxon>Sordariomycetes</taxon>
        <taxon>Sordariomycetidae</taxon>
        <taxon>Sordariales</taxon>
        <taxon>Lasiosphaeriaceae</taxon>
        <taxon>Lasiosphaeria</taxon>
    </lineage>
</organism>
<dbReference type="GO" id="GO:0015986">
    <property type="term" value="P:proton motive force-driven ATP synthesis"/>
    <property type="evidence" value="ECO:0007669"/>
    <property type="project" value="TreeGrafter"/>
</dbReference>
<keyword evidence="2" id="KW-0496">Mitochondrion</keyword>
<accession>A0AAJ0HHB0</accession>
<evidence type="ECO:0000313" key="7">
    <source>
        <dbReference type="Proteomes" id="UP001275084"/>
    </source>
</evidence>
<keyword evidence="7" id="KW-1185">Reference proteome</keyword>
<evidence type="ECO:0000256" key="1">
    <source>
        <dbReference type="ARBA" id="ARBA00004325"/>
    </source>
</evidence>
<dbReference type="GO" id="GO:0031966">
    <property type="term" value="C:mitochondrial membrane"/>
    <property type="evidence" value="ECO:0007669"/>
    <property type="project" value="UniProtKB-SubCell"/>
</dbReference>
<keyword evidence="3 5" id="KW-0472">Membrane</keyword>
<evidence type="ECO:0000313" key="6">
    <source>
        <dbReference type="EMBL" id="KAK3352697.1"/>
    </source>
</evidence>
<gene>
    <name evidence="6" type="ORF">B0T25DRAFT_567965</name>
</gene>
<name>A0AAJ0HHB0_9PEZI</name>
<feature type="region of interest" description="Disordered" evidence="4">
    <location>
        <begin position="89"/>
        <end position="109"/>
    </location>
</feature>
<dbReference type="InterPro" id="IPR021278">
    <property type="entry name" value="ATP19"/>
</dbReference>
<evidence type="ECO:0000256" key="5">
    <source>
        <dbReference type="SAM" id="Phobius"/>
    </source>
</evidence>
<dbReference type="Proteomes" id="UP001275084">
    <property type="component" value="Unassembled WGS sequence"/>
</dbReference>
<dbReference type="EMBL" id="JAUIQD010000004">
    <property type="protein sequence ID" value="KAK3352697.1"/>
    <property type="molecule type" value="Genomic_DNA"/>
</dbReference>
<feature type="transmembrane region" description="Helical" evidence="5">
    <location>
        <begin position="12"/>
        <end position="32"/>
    </location>
</feature>
<feature type="transmembrane region" description="Helical" evidence="5">
    <location>
        <begin position="65"/>
        <end position="86"/>
    </location>
</feature>
<evidence type="ECO:0000256" key="4">
    <source>
        <dbReference type="SAM" id="MobiDB-lite"/>
    </source>
</evidence>
<comment type="caution">
    <text evidence="6">The sequence shown here is derived from an EMBL/GenBank/DDBJ whole genome shotgun (WGS) entry which is preliminary data.</text>
</comment>
<evidence type="ECO:0000256" key="2">
    <source>
        <dbReference type="ARBA" id="ARBA00023128"/>
    </source>
</evidence>
<reference evidence="6" key="1">
    <citation type="journal article" date="2023" name="Mol. Phylogenet. Evol.">
        <title>Genome-scale phylogeny and comparative genomics of the fungal order Sordariales.</title>
        <authorList>
            <person name="Hensen N."/>
            <person name="Bonometti L."/>
            <person name="Westerberg I."/>
            <person name="Brannstrom I.O."/>
            <person name="Guillou S."/>
            <person name="Cros-Aarteil S."/>
            <person name="Calhoun S."/>
            <person name="Haridas S."/>
            <person name="Kuo A."/>
            <person name="Mondo S."/>
            <person name="Pangilinan J."/>
            <person name="Riley R."/>
            <person name="LaButti K."/>
            <person name="Andreopoulos B."/>
            <person name="Lipzen A."/>
            <person name="Chen C."/>
            <person name="Yan M."/>
            <person name="Daum C."/>
            <person name="Ng V."/>
            <person name="Clum A."/>
            <person name="Steindorff A."/>
            <person name="Ohm R.A."/>
            <person name="Martin F."/>
            <person name="Silar P."/>
            <person name="Natvig D.O."/>
            <person name="Lalanne C."/>
            <person name="Gautier V."/>
            <person name="Ament-Velasquez S.L."/>
            <person name="Kruys A."/>
            <person name="Hutchinson M.I."/>
            <person name="Powell A.J."/>
            <person name="Barry K."/>
            <person name="Miller A.N."/>
            <person name="Grigoriev I.V."/>
            <person name="Debuchy R."/>
            <person name="Gladieux P."/>
            <person name="Hiltunen Thoren M."/>
            <person name="Johannesson H."/>
        </authorList>
    </citation>
    <scope>NUCLEOTIDE SEQUENCE</scope>
    <source>
        <strain evidence="6">CBS 955.72</strain>
    </source>
</reference>
<dbReference type="Pfam" id="PF11022">
    <property type="entry name" value="ATP19"/>
    <property type="match status" value="1"/>
</dbReference>
<dbReference type="PANTHER" id="PTHR28074">
    <property type="entry name" value="ATP SYNTHASE SUBUNIT K, MITOCHONDRIAL"/>
    <property type="match status" value="1"/>
</dbReference>
<proteinExistence type="predicted"/>
<dbReference type="AlphaFoldDB" id="A0AAJ0HHB0"/>
<keyword evidence="5" id="KW-1133">Transmembrane helix</keyword>
<sequence length="127" mass="13271">MTATYNIFGAKVGSHYLAMLTLGTIFGTAYTFSGGSSKIPATPPLNASSSDEADFIKKFLENAEAVLAFLGLTSAVLAAPAIEAAAPVEARAQPRREFKRETVAAESPELAQVNARESEFIASSQAG</sequence>
<dbReference type="PANTHER" id="PTHR28074:SF1">
    <property type="entry name" value="ATP SYNTHASE SUBUNIT K, MITOCHONDRIAL"/>
    <property type="match status" value="1"/>
</dbReference>
<comment type="subcellular location">
    <subcellularLocation>
        <location evidence="1">Mitochondrion membrane</location>
    </subcellularLocation>
</comment>
<keyword evidence="5" id="KW-0812">Transmembrane</keyword>
<reference evidence="6" key="2">
    <citation type="submission" date="2023-06" db="EMBL/GenBank/DDBJ databases">
        <authorList>
            <consortium name="Lawrence Berkeley National Laboratory"/>
            <person name="Haridas S."/>
            <person name="Hensen N."/>
            <person name="Bonometti L."/>
            <person name="Westerberg I."/>
            <person name="Brannstrom I.O."/>
            <person name="Guillou S."/>
            <person name="Cros-Aarteil S."/>
            <person name="Calhoun S."/>
            <person name="Kuo A."/>
            <person name="Mondo S."/>
            <person name="Pangilinan J."/>
            <person name="Riley R."/>
            <person name="Labutti K."/>
            <person name="Andreopoulos B."/>
            <person name="Lipzen A."/>
            <person name="Chen C."/>
            <person name="Yanf M."/>
            <person name="Daum C."/>
            <person name="Ng V."/>
            <person name="Clum A."/>
            <person name="Steindorff A."/>
            <person name="Ohm R."/>
            <person name="Martin F."/>
            <person name="Silar P."/>
            <person name="Natvig D."/>
            <person name="Lalanne C."/>
            <person name="Gautier V."/>
            <person name="Ament-Velasquez S.L."/>
            <person name="Kruys A."/>
            <person name="Hutchinson M.I."/>
            <person name="Powell A.J."/>
            <person name="Barry K."/>
            <person name="Miller A.N."/>
            <person name="Grigoriev I.V."/>
            <person name="Debuchy R."/>
            <person name="Gladieux P."/>
            <person name="Thoren M.H."/>
            <person name="Johannesson H."/>
        </authorList>
    </citation>
    <scope>NUCLEOTIDE SEQUENCE</scope>
    <source>
        <strain evidence="6">CBS 955.72</strain>
    </source>
</reference>
<evidence type="ECO:0000256" key="3">
    <source>
        <dbReference type="ARBA" id="ARBA00023136"/>
    </source>
</evidence>
<feature type="compositionally biased region" description="Basic and acidic residues" evidence="4">
    <location>
        <begin position="92"/>
        <end position="103"/>
    </location>
</feature>
<protein>
    <submittedName>
        <fullName evidence="6">Uncharacterized protein</fullName>
    </submittedName>
</protein>